<proteinExistence type="predicted"/>
<gene>
    <name evidence="2" type="ordered locus">Igni_0507</name>
</gene>
<protein>
    <submittedName>
        <fullName evidence="2">Adenylate cyclase</fullName>
    </submittedName>
</protein>
<dbReference type="STRING" id="453591.Igni_0507"/>
<dbReference type="InterPro" id="IPR008173">
    <property type="entry name" value="Adenylyl_cyclase_CyaB"/>
</dbReference>
<dbReference type="InterPro" id="IPR023577">
    <property type="entry name" value="CYTH_domain"/>
</dbReference>
<dbReference type="EMBL" id="CP000816">
    <property type="protein sequence ID" value="ABU81690.1"/>
    <property type="molecule type" value="Genomic_DNA"/>
</dbReference>
<dbReference type="CDD" id="cd07890">
    <property type="entry name" value="CYTH-like_AC_IV-like"/>
    <property type="match status" value="1"/>
</dbReference>
<dbReference type="Proteomes" id="UP000000262">
    <property type="component" value="Chromosome"/>
</dbReference>
<dbReference type="KEGG" id="iho:Igni_0507"/>
<dbReference type="PhylomeDB" id="A8A9T8"/>
<evidence type="ECO:0000259" key="1">
    <source>
        <dbReference type="PROSITE" id="PS51707"/>
    </source>
</evidence>
<accession>A8A9T8</accession>
<dbReference type="PANTHER" id="PTHR21028:SF2">
    <property type="entry name" value="CYTH DOMAIN-CONTAINING PROTEIN"/>
    <property type="match status" value="1"/>
</dbReference>
<dbReference type="OrthoDB" id="46040at2157"/>
<feature type="domain" description="CYTH" evidence="1">
    <location>
        <begin position="1"/>
        <end position="170"/>
    </location>
</feature>
<evidence type="ECO:0000313" key="3">
    <source>
        <dbReference type="Proteomes" id="UP000000262"/>
    </source>
</evidence>
<dbReference type="eggNOG" id="arCOG01723">
    <property type="taxonomic scope" value="Archaea"/>
</dbReference>
<dbReference type="Gene3D" id="2.40.320.10">
    <property type="entry name" value="Hypothetical Protein Pfu-838710-001"/>
    <property type="match status" value="1"/>
</dbReference>
<sequence>MELEVKLRVRDPERAREVIKGLAQFAGEAEEEDVYFNFDCVGGCCRNFAETDEAVRLRRRGDRCFLTYKGPKKVVEGVKGREEIETEVGSCEKLKAFLEKLCLKPVAVVRKKREYWKAKGATITLDYVEGLGYFVEIESEGAGPEELKELASLFPDAEVVEKTYLEMLLESGH</sequence>
<dbReference type="InterPro" id="IPR033469">
    <property type="entry name" value="CYTH-like_dom_sf"/>
</dbReference>
<organism evidence="2 3">
    <name type="scientific">Ignicoccus hospitalis (strain KIN4/I / DSM 18386 / JCM 14125)</name>
    <dbReference type="NCBI Taxonomy" id="453591"/>
    <lineage>
        <taxon>Archaea</taxon>
        <taxon>Thermoproteota</taxon>
        <taxon>Thermoprotei</taxon>
        <taxon>Desulfurococcales</taxon>
        <taxon>Desulfurococcaceae</taxon>
        <taxon>Ignicoccus</taxon>
    </lineage>
</organism>
<keyword evidence="3" id="KW-1185">Reference proteome</keyword>
<dbReference type="RefSeq" id="WP_011998542.1">
    <property type="nucleotide sequence ID" value="NC_009776.1"/>
</dbReference>
<reference evidence="2 3" key="1">
    <citation type="journal article" date="2008" name="Genome Biol.">
        <title>A genomic analysis of the archaeal system Ignicoccus hospitalis-Nanoarchaeum equitans.</title>
        <authorList>
            <person name="Podar M."/>
            <person name="Anderson I."/>
            <person name="Makarova K.S."/>
            <person name="Elkins J.G."/>
            <person name="Ivanova N."/>
            <person name="Wall M.A."/>
            <person name="Lykidis A."/>
            <person name="Mavromatis K."/>
            <person name="Sun H."/>
            <person name="Hudson M.E."/>
            <person name="Chen W."/>
            <person name="Deciu C."/>
            <person name="Hutchison D."/>
            <person name="Eads J.R."/>
            <person name="Anderson A."/>
            <person name="Fernandes F."/>
            <person name="Szeto E."/>
            <person name="Lapidus A."/>
            <person name="Kyrpides N.C."/>
            <person name="Saier M.H.Jr."/>
            <person name="Richardson P.M."/>
            <person name="Rachel R."/>
            <person name="Huber H."/>
            <person name="Eisen J.A."/>
            <person name="Koonin E.V."/>
            <person name="Keller M."/>
            <person name="Stetter K.O."/>
        </authorList>
    </citation>
    <scope>NUCLEOTIDE SEQUENCE [LARGE SCALE GENOMIC DNA]</scope>
    <source>
        <strain evidence="3">KIN4/I / DSM 18386 / JCM 14125</strain>
    </source>
</reference>
<dbReference type="SMART" id="SM01118">
    <property type="entry name" value="CYTH"/>
    <property type="match status" value="1"/>
</dbReference>
<dbReference type="SUPFAM" id="SSF55154">
    <property type="entry name" value="CYTH-like phosphatases"/>
    <property type="match status" value="1"/>
</dbReference>
<dbReference type="Pfam" id="PF01928">
    <property type="entry name" value="CYTH"/>
    <property type="match status" value="1"/>
</dbReference>
<evidence type="ECO:0000313" key="2">
    <source>
        <dbReference type="EMBL" id="ABU81690.1"/>
    </source>
</evidence>
<name>A8A9T8_IGNH4</name>
<dbReference type="GeneID" id="5561982"/>
<dbReference type="PANTHER" id="PTHR21028">
    <property type="entry name" value="SI:CH211-156B7.4"/>
    <property type="match status" value="1"/>
</dbReference>
<dbReference type="AlphaFoldDB" id="A8A9T8"/>
<dbReference type="HOGENOM" id="CLU_105244_2_0_2"/>
<dbReference type="NCBIfam" id="TIGR00318">
    <property type="entry name" value="cyaB"/>
    <property type="match status" value="1"/>
</dbReference>
<dbReference type="PROSITE" id="PS51707">
    <property type="entry name" value="CYTH"/>
    <property type="match status" value="1"/>
</dbReference>